<dbReference type="Proteomes" id="UP000011087">
    <property type="component" value="Unassembled WGS sequence"/>
</dbReference>
<dbReference type="Gene3D" id="2.115.10.20">
    <property type="entry name" value="Glycosyl hydrolase domain, family 43"/>
    <property type="match status" value="1"/>
</dbReference>
<dbReference type="PANTHER" id="PTHR34106">
    <property type="entry name" value="GLYCOSIDASE"/>
    <property type="match status" value="1"/>
</dbReference>
<evidence type="ECO:0000313" key="3">
    <source>
        <dbReference type="EMBL" id="EKX33357.1"/>
    </source>
</evidence>
<dbReference type="KEGG" id="gtt:GUITHDRAFT_166492"/>
<dbReference type="InterPro" id="IPR023296">
    <property type="entry name" value="Glyco_hydro_beta-prop_sf"/>
</dbReference>
<protein>
    <recommendedName>
        <fullName evidence="6">Glycosyl hydrolase family 32 N-terminal domain-containing protein</fullName>
    </recommendedName>
</protein>
<name>L1IBB4_GUITC</name>
<evidence type="ECO:0000313" key="4">
    <source>
        <dbReference type="EnsemblProtists" id="EKX33357"/>
    </source>
</evidence>
<keyword evidence="1" id="KW-0328">Glycosyltransferase</keyword>
<dbReference type="PANTHER" id="PTHR34106:SF5">
    <property type="entry name" value="GLYCOSIDASE"/>
    <property type="match status" value="1"/>
</dbReference>
<dbReference type="HOGENOM" id="CLU_1187703_0_0_1"/>
<dbReference type="Pfam" id="PF04041">
    <property type="entry name" value="Glyco_hydro_130"/>
    <property type="match status" value="1"/>
</dbReference>
<evidence type="ECO:0000256" key="1">
    <source>
        <dbReference type="ARBA" id="ARBA00022676"/>
    </source>
</evidence>
<dbReference type="eggNOG" id="ENOG502SEW3">
    <property type="taxonomic scope" value="Eukaryota"/>
</dbReference>
<keyword evidence="5" id="KW-1185">Reference proteome</keyword>
<dbReference type="EnsemblProtists" id="EKX33357">
    <property type="protein sequence ID" value="EKX33357"/>
    <property type="gene ID" value="GUITHDRAFT_166492"/>
</dbReference>
<dbReference type="PaxDb" id="55529-EKX33357"/>
<dbReference type="GeneID" id="17290085"/>
<evidence type="ECO:0000313" key="5">
    <source>
        <dbReference type="Proteomes" id="UP000011087"/>
    </source>
</evidence>
<dbReference type="AlphaFoldDB" id="L1IBB4"/>
<proteinExistence type="predicted"/>
<evidence type="ECO:0008006" key="6">
    <source>
        <dbReference type="Google" id="ProtNLM"/>
    </source>
</evidence>
<keyword evidence="2" id="KW-0808">Transferase</keyword>
<reference evidence="5" key="2">
    <citation type="submission" date="2012-11" db="EMBL/GenBank/DDBJ databases">
        <authorList>
            <person name="Kuo A."/>
            <person name="Curtis B.A."/>
            <person name="Tanifuji G."/>
            <person name="Burki F."/>
            <person name="Gruber A."/>
            <person name="Irimia M."/>
            <person name="Maruyama S."/>
            <person name="Arias M.C."/>
            <person name="Ball S.G."/>
            <person name="Gile G.H."/>
            <person name="Hirakawa Y."/>
            <person name="Hopkins J.F."/>
            <person name="Rensing S.A."/>
            <person name="Schmutz J."/>
            <person name="Symeonidi A."/>
            <person name="Elias M."/>
            <person name="Eveleigh R.J."/>
            <person name="Herman E.K."/>
            <person name="Klute M.J."/>
            <person name="Nakayama T."/>
            <person name="Obornik M."/>
            <person name="Reyes-Prieto A."/>
            <person name="Armbrust E.V."/>
            <person name="Aves S.J."/>
            <person name="Beiko R.G."/>
            <person name="Coutinho P."/>
            <person name="Dacks J.B."/>
            <person name="Durnford D.G."/>
            <person name="Fast N.M."/>
            <person name="Green B.R."/>
            <person name="Grisdale C."/>
            <person name="Hempe F."/>
            <person name="Henrissat B."/>
            <person name="Hoppner M.P."/>
            <person name="Ishida K.-I."/>
            <person name="Kim E."/>
            <person name="Koreny L."/>
            <person name="Kroth P.G."/>
            <person name="Liu Y."/>
            <person name="Malik S.-B."/>
            <person name="Maier U.G."/>
            <person name="McRose D."/>
            <person name="Mock T."/>
            <person name="Neilson J.A."/>
            <person name="Onodera N.T."/>
            <person name="Poole A.M."/>
            <person name="Pritham E.J."/>
            <person name="Richards T.A."/>
            <person name="Rocap G."/>
            <person name="Roy S.W."/>
            <person name="Sarai C."/>
            <person name="Schaack S."/>
            <person name="Shirato S."/>
            <person name="Slamovits C.H."/>
            <person name="Spencer D.F."/>
            <person name="Suzuki S."/>
            <person name="Worden A.Z."/>
            <person name="Zauner S."/>
            <person name="Barry K."/>
            <person name="Bell C."/>
            <person name="Bharti A.K."/>
            <person name="Crow J.A."/>
            <person name="Grimwood J."/>
            <person name="Kramer R."/>
            <person name="Lindquist E."/>
            <person name="Lucas S."/>
            <person name="Salamov A."/>
            <person name="McFadden G.I."/>
            <person name="Lane C.E."/>
            <person name="Keeling P.J."/>
            <person name="Gray M.W."/>
            <person name="Grigoriev I.V."/>
            <person name="Archibald J.M."/>
        </authorList>
    </citation>
    <scope>NUCLEOTIDE SEQUENCE</scope>
    <source>
        <strain evidence="5">CCMP2712</strain>
    </source>
</reference>
<feature type="non-terminal residue" evidence="3">
    <location>
        <position position="234"/>
    </location>
</feature>
<gene>
    <name evidence="3" type="ORF">GUITHDRAFT_166492</name>
</gene>
<dbReference type="EMBL" id="JH993145">
    <property type="protein sequence ID" value="EKX33357.1"/>
    <property type="molecule type" value="Genomic_DNA"/>
</dbReference>
<dbReference type="RefSeq" id="XP_005820337.1">
    <property type="nucleotide sequence ID" value="XM_005820280.1"/>
</dbReference>
<accession>L1IBB4</accession>
<evidence type="ECO:0000256" key="2">
    <source>
        <dbReference type="ARBA" id="ARBA00022679"/>
    </source>
</evidence>
<organism evidence="3">
    <name type="scientific">Guillardia theta (strain CCMP2712)</name>
    <name type="common">Cryptophyte</name>
    <dbReference type="NCBI Taxonomy" id="905079"/>
    <lineage>
        <taxon>Eukaryota</taxon>
        <taxon>Cryptophyceae</taxon>
        <taxon>Pyrenomonadales</taxon>
        <taxon>Geminigeraceae</taxon>
        <taxon>Guillardia</taxon>
    </lineage>
</organism>
<dbReference type="InterPro" id="IPR007184">
    <property type="entry name" value="Mannoside_phosphorylase"/>
</dbReference>
<dbReference type="SUPFAM" id="SSF75005">
    <property type="entry name" value="Arabinanase/levansucrase/invertase"/>
    <property type="match status" value="1"/>
</dbReference>
<reference evidence="4" key="3">
    <citation type="submission" date="2015-06" db="UniProtKB">
        <authorList>
            <consortium name="EnsemblProtists"/>
        </authorList>
    </citation>
    <scope>IDENTIFICATION</scope>
</reference>
<dbReference type="OrthoDB" id="21615at2759"/>
<dbReference type="GO" id="GO:0016757">
    <property type="term" value="F:glycosyltransferase activity"/>
    <property type="evidence" value="ECO:0007669"/>
    <property type="project" value="UniProtKB-KW"/>
</dbReference>
<reference evidence="3 5" key="1">
    <citation type="journal article" date="2012" name="Nature">
        <title>Algal genomes reveal evolutionary mosaicism and the fate of nucleomorphs.</title>
        <authorList>
            <consortium name="DOE Joint Genome Institute"/>
            <person name="Curtis B.A."/>
            <person name="Tanifuji G."/>
            <person name="Burki F."/>
            <person name="Gruber A."/>
            <person name="Irimia M."/>
            <person name="Maruyama S."/>
            <person name="Arias M.C."/>
            <person name="Ball S.G."/>
            <person name="Gile G.H."/>
            <person name="Hirakawa Y."/>
            <person name="Hopkins J.F."/>
            <person name="Kuo A."/>
            <person name="Rensing S.A."/>
            <person name="Schmutz J."/>
            <person name="Symeonidi A."/>
            <person name="Elias M."/>
            <person name="Eveleigh R.J."/>
            <person name="Herman E.K."/>
            <person name="Klute M.J."/>
            <person name="Nakayama T."/>
            <person name="Obornik M."/>
            <person name="Reyes-Prieto A."/>
            <person name="Armbrust E.V."/>
            <person name="Aves S.J."/>
            <person name="Beiko R.G."/>
            <person name="Coutinho P."/>
            <person name="Dacks J.B."/>
            <person name="Durnford D.G."/>
            <person name="Fast N.M."/>
            <person name="Green B.R."/>
            <person name="Grisdale C.J."/>
            <person name="Hempel F."/>
            <person name="Henrissat B."/>
            <person name="Hoppner M.P."/>
            <person name="Ishida K."/>
            <person name="Kim E."/>
            <person name="Koreny L."/>
            <person name="Kroth P.G."/>
            <person name="Liu Y."/>
            <person name="Malik S.B."/>
            <person name="Maier U.G."/>
            <person name="McRose D."/>
            <person name="Mock T."/>
            <person name="Neilson J.A."/>
            <person name="Onodera N.T."/>
            <person name="Poole A.M."/>
            <person name="Pritham E.J."/>
            <person name="Richards T.A."/>
            <person name="Rocap G."/>
            <person name="Roy S.W."/>
            <person name="Sarai C."/>
            <person name="Schaack S."/>
            <person name="Shirato S."/>
            <person name="Slamovits C.H."/>
            <person name="Spencer D.F."/>
            <person name="Suzuki S."/>
            <person name="Worden A.Z."/>
            <person name="Zauner S."/>
            <person name="Barry K."/>
            <person name="Bell C."/>
            <person name="Bharti A.K."/>
            <person name="Crow J.A."/>
            <person name="Grimwood J."/>
            <person name="Kramer R."/>
            <person name="Lindquist E."/>
            <person name="Lucas S."/>
            <person name="Salamov A."/>
            <person name="McFadden G.I."/>
            <person name="Lane C.E."/>
            <person name="Keeling P.J."/>
            <person name="Gray M.W."/>
            <person name="Grigoriev I.V."/>
            <person name="Archibald J.M."/>
        </authorList>
    </citation>
    <scope>NUCLEOTIDE SEQUENCE</scope>
    <source>
        <strain evidence="3 5">CCMP2712</strain>
    </source>
</reference>
<sequence length="234" mass="26073">MTMMEIIMMMKVCDRGGGGPPLNECDVVMPVTKPVAQASRNPIFSPNASFSFFCPWHHKHLKWQAKDVFNPAALVRDHKVHLLFRAEDFDGMHAGTSRIGLARSEDGLHFPAEDTHPSPVLFPAPEEGDCCFRVDYLEDTCKDKCQRDTAAGMVKVGEGKYSMSLYDAEGGCEDPRVVQDEEGTYFMLYTSYDGHVARLSVASSNNLTTWTKHGLAFKQRIGFLSTRATPCRAD</sequence>